<dbReference type="PANTHER" id="PTHR33507">
    <property type="entry name" value="INNER MEMBRANE PROTEIN YBBJ"/>
    <property type="match status" value="1"/>
</dbReference>
<protein>
    <submittedName>
        <fullName evidence="2">ATP-dependent Clp protease proteolytic subunit</fullName>
    </submittedName>
</protein>
<organism evidence="2 3">
    <name type="scientific">Pelotomaculum isophthalicicum JI</name>
    <dbReference type="NCBI Taxonomy" id="947010"/>
    <lineage>
        <taxon>Bacteria</taxon>
        <taxon>Bacillati</taxon>
        <taxon>Bacillota</taxon>
        <taxon>Clostridia</taxon>
        <taxon>Eubacteriales</taxon>
        <taxon>Desulfotomaculaceae</taxon>
        <taxon>Pelotomaculum</taxon>
    </lineage>
</organism>
<dbReference type="EMBL" id="JAKOAV010000019">
    <property type="protein sequence ID" value="MDF9408803.1"/>
    <property type="molecule type" value="Genomic_DNA"/>
</dbReference>
<dbReference type="GO" id="GO:0006508">
    <property type="term" value="P:proteolysis"/>
    <property type="evidence" value="ECO:0007669"/>
    <property type="project" value="UniProtKB-KW"/>
</dbReference>
<keyword evidence="2" id="KW-0378">Hydrolase</keyword>
<comment type="caution">
    <text evidence="2">The sequence shown here is derived from an EMBL/GenBank/DDBJ whole genome shotgun (WGS) entry which is preliminary data.</text>
</comment>
<name>A0A9X4JWB2_9FIRM</name>
<keyword evidence="2" id="KW-0645">Protease</keyword>
<evidence type="ECO:0000313" key="3">
    <source>
        <dbReference type="Proteomes" id="UP001154312"/>
    </source>
</evidence>
<dbReference type="SUPFAM" id="SSF52096">
    <property type="entry name" value="ClpP/crotonase"/>
    <property type="match status" value="1"/>
</dbReference>
<dbReference type="RefSeq" id="WP_277444203.1">
    <property type="nucleotide sequence ID" value="NZ_JAKOAV010000019.1"/>
</dbReference>
<dbReference type="Pfam" id="PF25145">
    <property type="entry name" value="NfeD1b_N"/>
    <property type="match status" value="1"/>
</dbReference>
<evidence type="ECO:0000259" key="1">
    <source>
        <dbReference type="Pfam" id="PF25145"/>
    </source>
</evidence>
<dbReference type="InterPro" id="IPR056738">
    <property type="entry name" value="NfeD1b_N"/>
</dbReference>
<dbReference type="InterPro" id="IPR029045">
    <property type="entry name" value="ClpP/crotonase-like_dom_sf"/>
</dbReference>
<proteinExistence type="predicted"/>
<sequence length="125" mass="13250">MDFSRRFLTLFLSLLPILVLVSVLTMQPSFGANGKTLIYSISINDTVTAGTAKNVQRGIHLAERDGAEAIVILLNTPGGLVTATLDILQAMSASEVPVITYVNPQGAIAASAGTFIFLDGHMNYP</sequence>
<dbReference type="InterPro" id="IPR052165">
    <property type="entry name" value="Membrane_assoc_protease"/>
</dbReference>
<dbReference type="Proteomes" id="UP001154312">
    <property type="component" value="Unassembled WGS sequence"/>
</dbReference>
<feature type="domain" description="NfeD1b N-terminal" evidence="1">
    <location>
        <begin position="38"/>
        <end position="119"/>
    </location>
</feature>
<dbReference type="AlphaFoldDB" id="A0A9X4JWB2"/>
<dbReference type="Gene3D" id="3.90.226.10">
    <property type="entry name" value="2-enoyl-CoA Hydratase, Chain A, domain 1"/>
    <property type="match status" value="1"/>
</dbReference>
<reference evidence="2" key="1">
    <citation type="submission" date="2022-02" db="EMBL/GenBank/DDBJ databases">
        <authorList>
            <person name="Leng L."/>
        </authorList>
    </citation>
    <scope>NUCLEOTIDE SEQUENCE</scope>
    <source>
        <strain evidence="2">JI</strain>
    </source>
</reference>
<accession>A0A9X4JWB2</accession>
<evidence type="ECO:0000313" key="2">
    <source>
        <dbReference type="EMBL" id="MDF9408803.1"/>
    </source>
</evidence>
<dbReference type="GO" id="GO:0008233">
    <property type="term" value="F:peptidase activity"/>
    <property type="evidence" value="ECO:0007669"/>
    <property type="project" value="UniProtKB-KW"/>
</dbReference>
<keyword evidence="3" id="KW-1185">Reference proteome</keyword>
<gene>
    <name evidence="2" type="ORF">L7E55_10630</name>
</gene>